<dbReference type="GO" id="GO:0030247">
    <property type="term" value="F:polysaccharide binding"/>
    <property type="evidence" value="ECO:0007669"/>
    <property type="project" value="InterPro"/>
</dbReference>
<evidence type="ECO:0000256" key="2">
    <source>
        <dbReference type="ARBA" id="ARBA00022729"/>
    </source>
</evidence>
<feature type="domain" description="Wall-associated receptor kinase galacturonan-binding" evidence="4">
    <location>
        <begin position="33"/>
        <end position="91"/>
    </location>
</feature>
<feature type="chain" id="PRO_5023902803" description="Wall-associated receptor kinase galacturonan-binding domain-containing protein" evidence="3">
    <location>
        <begin position="24"/>
        <end position="298"/>
    </location>
</feature>
<comment type="caution">
    <text evidence="5">The sequence shown here is derived from an EMBL/GenBank/DDBJ whole genome shotgun (WGS) entry which is preliminary data.</text>
</comment>
<feature type="non-terminal residue" evidence="5">
    <location>
        <position position="1"/>
    </location>
</feature>
<dbReference type="InterPro" id="IPR025287">
    <property type="entry name" value="WAK_GUB"/>
</dbReference>
<accession>A0A5J9TF24</accession>
<proteinExistence type="predicted"/>
<dbReference type="GO" id="GO:0016020">
    <property type="term" value="C:membrane"/>
    <property type="evidence" value="ECO:0007669"/>
    <property type="project" value="UniProtKB-SubCell"/>
</dbReference>
<dbReference type="EMBL" id="RWGY01000039">
    <property type="protein sequence ID" value="TVU09905.1"/>
    <property type="molecule type" value="Genomic_DNA"/>
</dbReference>
<dbReference type="Pfam" id="PF13947">
    <property type="entry name" value="GUB_WAK_bind"/>
    <property type="match status" value="1"/>
</dbReference>
<keyword evidence="2 3" id="KW-0732">Signal</keyword>
<sequence>MACARAQLLLPTHLLLLCLLAMADIPAARRPGCATRCGDIDVPYPFGLDPQCAIHDLFVLNCTTVGRTTKLFLDTLEVIKISAADGKIWVKNWISRQCYNETSNKLEEPFIAWMNLTGSPFMFSAEDNKVINIGCTSFAALLSDSYIIGCLSTCNQGHNTPKNGSCSGAGCCQADLPRGVMSYHGFFNPNYNNSQNRGTPCNYVALMEAKSFHFSTTYLTTPASFDISKARARVVMDWAITRNTCEEAKIDKSTPYACRSNNSNCVFKEVGYGCRCSSGYTGNPYIIDGCTEPGQYFV</sequence>
<comment type="subcellular location">
    <subcellularLocation>
        <location evidence="1">Membrane</location>
        <topology evidence="1">Single-pass membrane protein</topology>
    </subcellularLocation>
</comment>
<gene>
    <name evidence="5" type="ORF">EJB05_43404</name>
</gene>
<evidence type="ECO:0000256" key="3">
    <source>
        <dbReference type="SAM" id="SignalP"/>
    </source>
</evidence>
<dbReference type="Gramene" id="TVU09905">
    <property type="protein sequence ID" value="TVU09905"/>
    <property type="gene ID" value="EJB05_43404"/>
</dbReference>
<evidence type="ECO:0000313" key="6">
    <source>
        <dbReference type="Proteomes" id="UP000324897"/>
    </source>
</evidence>
<evidence type="ECO:0000313" key="5">
    <source>
        <dbReference type="EMBL" id="TVU09905.1"/>
    </source>
</evidence>
<evidence type="ECO:0000259" key="4">
    <source>
        <dbReference type="Pfam" id="PF13947"/>
    </source>
</evidence>
<dbReference type="Proteomes" id="UP000324897">
    <property type="component" value="Chromosome 3"/>
</dbReference>
<name>A0A5J9TF24_9POAL</name>
<keyword evidence="6" id="KW-1185">Reference proteome</keyword>
<dbReference type="OrthoDB" id="784156at2759"/>
<organism evidence="5 6">
    <name type="scientific">Eragrostis curvula</name>
    <name type="common">weeping love grass</name>
    <dbReference type="NCBI Taxonomy" id="38414"/>
    <lineage>
        <taxon>Eukaryota</taxon>
        <taxon>Viridiplantae</taxon>
        <taxon>Streptophyta</taxon>
        <taxon>Embryophyta</taxon>
        <taxon>Tracheophyta</taxon>
        <taxon>Spermatophyta</taxon>
        <taxon>Magnoliopsida</taxon>
        <taxon>Liliopsida</taxon>
        <taxon>Poales</taxon>
        <taxon>Poaceae</taxon>
        <taxon>PACMAD clade</taxon>
        <taxon>Chloridoideae</taxon>
        <taxon>Eragrostideae</taxon>
        <taxon>Eragrostidinae</taxon>
        <taxon>Eragrostis</taxon>
    </lineage>
</organism>
<dbReference type="AlphaFoldDB" id="A0A5J9TF24"/>
<reference evidence="5 6" key="1">
    <citation type="journal article" date="2019" name="Sci. Rep.">
        <title>A high-quality genome of Eragrostis curvula grass provides insights into Poaceae evolution and supports new strategies to enhance forage quality.</title>
        <authorList>
            <person name="Carballo J."/>
            <person name="Santos B.A.C.M."/>
            <person name="Zappacosta D."/>
            <person name="Garbus I."/>
            <person name="Selva J.P."/>
            <person name="Gallo C.A."/>
            <person name="Diaz A."/>
            <person name="Albertini E."/>
            <person name="Caccamo M."/>
            <person name="Echenique V."/>
        </authorList>
    </citation>
    <scope>NUCLEOTIDE SEQUENCE [LARGE SCALE GENOMIC DNA]</scope>
    <source>
        <strain evidence="6">cv. Victoria</strain>
        <tissue evidence="5">Leaf</tissue>
    </source>
</reference>
<evidence type="ECO:0000256" key="1">
    <source>
        <dbReference type="ARBA" id="ARBA00004167"/>
    </source>
</evidence>
<dbReference type="PANTHER" id="PTHR33491">
    <property type="entry name" value="OSJNBA0016N04.9 PROTEIN"/>
    <property type="match status" value="1"/>
</dbReference>
<feature type="signal peptide" evidence="3">
    <location>
        <begin position="1"/>
        <end position="23"/>
    </location>
</feature>
<protein>
    <recommendedName>
        <fullName evidence="4">Wall-associated receptor kinase galacturonan-binding domain-containing protein</fullName>
    </recommendedName>
</protein>